<dbReference type="InterPro" id="IPR036291">
    <property type="entry name" value="NAD(P)-bd_dom_sf"/>
</dbReference>
<dbReference type="RefSeq" id="WP_033504930.1">
    <property type="nucleotide sequence ID" value="NZ_CP011786.1"/>
</dbReference>
<dbReference type="Pfam" id="PF13460">
    <property type="entry name" value="NAD_binding_10"/>
    <property type="match status" value="1"/>
</dbReference>
<dbReference type="InterPro" id="IPR016040">
    <property type="entry name" value="NAD(P)-bd_dom"/>
</dbReference>
<accession>A0A086Z2K4</accession>
<reference evidence="2 3" key="1">
    <citation type="submission" date="2014-03" db="EMBL/GenBank/DDBJ databases">
        <title>Genomics of Bifidobacteria.</title>
        <authorList>
            <person name="Ventura M."/>
            <person name="Milani C."/>
            <person name="Lugli G.A."/>
        </authorList>
    </citation>
    <scope>NUCLEOTIDE SEQUENCE [LARGE SCALE GENOMIC DNA]</scope>
    <source>
        <strain evidence="2 3">DSM 22766</strain>
    </source>
</reference>
<dbReference type="EMBL" id="JGYK01000001">
    <property type="protein sequence ID" value="KFI40754.1"/>
    <property type="molecule type" value="Genomic_DNA"/>
</dbReference>
<dbReference type="SUPFAM" id="SSF51735">
    <property type="entry name" value="NAD(P)-binding Rossmann-fold domains"/>
    <property type="match status" value="1"/>
</dbReference>
<feature type="domain" description="NAD(P)-binding" evidence="1">
    <location>
        <begin position="8"/>
        <end position="189"/>
    </location>
</feature>
<dbReference type="OrthoDB" id="5510591at2"/>
<name>A0A086Z2K4_9BIFI</name>
<evidence type="ECO:0000259" key="1">
    <source>
        <dbReference type="Pfam" id="PF13460"/>
    </source>
</evidence>
<evidence type="ECO:0000313" key="2">
    <source>
        <dbReference type="EMBL" id="KFI40754.1"/>
    </source>
</evidence>
<dbReference type="PANTHER" id="PTHR43355:SF2">
    <property type="entry name" value="FLAVIN REDUCTASE (NADPH)"/>
    <property type="match status" value="1"/>
</dbReference>
<gene>
    <name evidence="2" type="ORF">BACT_1461</name>
</gene>
<keyword evidence="3" id="KW-1185">Reference proteome</keyword>
<dbReference type="PANTHER" id="PTHR43355">
    <property type="entry name" value="FLAVIN REDUCTASE (NADPH)"/>
    <property type="match status" value="1"/>
</dbReference>
<dbReference type="STRING" id="1437605.AB656_05605"/>
<organism evidence="2 3">
    <name type="scientific">Bifidobacterium actinocoloniiforme DSM 22766</name>
    <dbReference type="NCBI Taxonomy" id="1437605"/>
    <lineage>
        <taxon>Bacteria</taxon>
        <taxon>Bacillati</taxon>
        <taxon>Actinomycetota</taxon>
        <taxon>Actinomycetes</taxon>
        <taxon>Bifidobacteriales</taxon>
        <taxon>Bifidobacteriaceae</taxon>
        <taxon>Bifidobacterium</taxon>
    </lineage>
</organism>
<dbReference type="InterPro" id="IPR051606">
    <property type="entry name" value="Polyketide_Oxido-like"/>
</dbReference>
<dbReference type="PATRIC" id="fig|1437605.7.peg.1157"/>
<dbReference type="GO" id="GO:0004074">
    <property type="term" value="F:biliverdin reductase [NAD(P)H] activity"/>
    <property type="evidence" value="ECO:0007669"/>
    <property type="project" value="TreeGrafter"/>
</dbReference>
<comment type="caution">
    <text evidence="2">The sequence shown here is derived from an EMBL/GenBank/DDBJ whole genome shotgun (WGS) entry which is preliminary data.</text>
</comment>
<dbReference type="Proteomes" id="UP000029015">
    <property type="component" value="Unassembled WGS sequence"/>
</dbReference>
<dbReference type="AlphaFoldDB" id="A0A086Z2K4"/>
<dbReference type="KEGG" id="bact:AB656_05605"/>
<dbReference type="eggNOG" id="COG0702">
    <property type="taxonomic scope" value="Bacteria"/>
</dbReference>
<evidence type="ECO:0000313" key="3">
    <source>
        <dbReference type="Proteomes" id="UP000029015"/>
    </source>
</evidence>
<dbReference type="Gene3D" id="3.40.50.720">
    <property type="entry name" value="NAD(P)-binding Rossmann-like Domain"/>
    <property type="match status" value="1"/>
</dbReference>
<proteinExistence type="predicted"/>
<dbReference type="GO" id="GO:0042602">
    <property type="term" value="F:riboflavin reductase (NADPH) activity"/>
    <property type="evidence" value="ECO:0007669"/>
    <property type="project" value="TreeGrafter"/>
</dbReference>
<protein>
    <submittedName>
        <fullName evidence="2">NAD-dependent epimerase/dehydratase</fullName>
    </submittedName>
</protein>
<sequence length="215" mass="23778">MSNILILGAYGQIARIVRGRMLTESDALLSEYLRRSERLKPIDPSRESIIEGDVNDYGNLLSAMRGQDIVYANLGGEFEPMAKNVVRAMDAVGVKRLIWVTGLGLYHEVPGRFGQWVEDSIGSEVMDDTRRAAQVIEESDVDSTIIRAAYMDDEPDLDYELTRKGEPFKGTTVSRAAIADLIVDILKNPSEYSGESLGIARPGTEGDHLIWKSQG</sequence>